<dbReference type="Pfam" id="PF23741">
    <property type="entry name" value="DUF7164"/>
    <property type="match status" value="1"/>
</dbReference>
<dbReference type="EMBL" id="VJMH01000722">
    <property type="protein sequence ID" value="KAF0714726.1"/>
    <property type="molecule type" value="Genomic_DNA"/>
</dbReference>
<keyword evidence="6" id="KW-1185">Reference proteome</keyword>
<organism evidence="5 6">
    <name type="scientific">Aphanomyces stellatus</name>
    <dbReference type="NCBI Taxonomy" id="120398"/>
    <lineage>
        <taxon>Eukaryota</taxon>
        <taxon>Sar</taxon>
        <taxon>Stramenopiles</taxon>
        <taxon>Oomycota</taxon>
        <taxon>Saprolegniomycetes</taxon>
        <taxon>Saprolegniales</taxon>
        <taxon>Verrucalvaceae</taxon>
        <taxon>Aphanomyces</taxon>
    </lineage>
</organism>
<evidence type="ECO:0000313" key="6">
    <source>
        <dbReference type="Proteomes" id="UP000332933"/>
    </source>
</evidence>
<keyword evidence="2" id="KW-1133">Transmembrane helix</keyword>
<evidence type="ECO:0000256" key="1">
    <source>
        <dbReference type="SAM" id="MobiDB-lite"/>
    </source>
</evidence>
<dbReference type="AlphaFoldDB" id="A0A485KEN9"/>
<reference evidence="5 6" key="1">
    <citation type="submission" date="2019-03" db="EMBL/GenBank/DDBJ databases">
        <authorList>
            <person name="Gaulin E."/>
            <person name="Dumas B."/>
        </authorList>
    </citation>
    <scope>NUCLEOTIDE SEQUENCE [LARGE SCALE GENOMIC DNA]</scope>
    <source>
        <strain evidence="5">CBS 568.67</strain>
    </source>
</reference>
<protein>
    <submittedName>
        <fullName evidence="5">Aste57867_3727 protein</fullName>
    </submittedName>
</protein>
<reference evidence="4" key="2">
    <citation type="submission" date="2019-06" db="EMBL/GenBank/DDBJ databases">
        <title>Genomics analysis of Aphanomyces spp. identifies a new class of oomycete effector associated with host adaptation.</title>
        <authorList>
            <person name="Gaulin E."/>
        </authorList>
    </citation>
    <scope>NUCLEOTIDE SEQUENCE</scope>
    <source>
        <strain evidence="4">CBS 578.67</strain>
    </source>
</reference>
<dbReference type="Proteomes" id="UP000332933">
    <property type="component" value="Unassembled WGS sequence"/>
</dbReference>
<accession>A0A485KEN9</accession>
<name>A0A485KEN9_9STRA</name>
<keyword evidence="2" id="KW-0472">Membrane</keyword>
<dbReference type="EMBL" id="CAADRA010000722">
    <property type="protein sequence ID" value="VFT80880.1"/>
    <property type="molecule type" value="Genomic_DNA"/>
</dbReference>
<evidence type="ECO:0000256" key="2">
    <source>
        <dbReference type="SAM" id="Phobius"/>
    </source>
</evidence>
<gene>
    <name evidence="5" type="primary">Aste57867_3727</name>
    <name evidence="4" type="ORF">As57867_003716</name>
    <name evidence="5" type="ORF">ASTE57867_3727</name>
</gene>
<dbReference type="InterPro" id="IPR055588">
    <property type="entry name" value="DUF7164"/>
</dbReference>
<evidence type="ECO:0000313" key="5">
    <source>
        <dbReference type="EMBL" id="VFT80880.1"/>
    </source>
</evidence>
<keyword evidence="2" id="KW-0812">Transmembrane</keyword>
<feature type="domain" description="DUF7164" evidence="3">
    <location>
        <begin position="78"/>
        <end position="382"/>
    </location>
</feature>
<proteinExistence type="predicted"/>
<dbReference type="OrthoDB" id="69061at2759"/>
<feature type="region of interest" description="Disordered" evidence="1">
    <location>
        <begin position="1"/>
        <end position="27"/>
    </location>
</feature>
<evidence type="ECO:0000259" key="3">
    <source>
        <dbReference type="Pfam" id="PF23741"/>
    </source>
</evidence>
<evidence type="ECO:0000313" key="4">
    <source>
        <dbReference type="EMBL" id="KAF0714726.1"/>
    </source>
</evidence>
<feature type="compositionally biased region" description="Polar residues" evidence="1">
    <location>
        <begin position="13"/>
        <end position="22"/>
    </location>
</feature>
<sequence>MDDDLATPLDNMTPYSQSCQLPSTTTTSRSPQRMWITLLACLALGVLSIISHVQPTHHPTAFLRMVLANDTSTELDTVFTRAAIVYLPSTDNGKYLNEFRWFHKSWTEMVLQQPPKWRTDIIVFTDGADVPLLHELGCTEVIRMAATDANACVVVYNYKKVKSAEFNYGFADSINVVAVDQAATDPYDWILRTDMDTFMTPAFATWKPPKLTVGSVGGYCFDGYDTCDHLLRIARKLNLTDPTVQDVGSTWYGPAKLIQQCAKLSMQVVNHLHQHEFNETEKSAAYGITGWPRWHYGVLTMYSGHMAIPHCTKDVGGFDKRNDLIDYPTYATDKLSDHMHLHTYQGGGDFNKFLFQAGAYDSVDLSTLDQTTVSGYSMYIALTANHRGVTAPQNKDGPKATVGDDIVFF</sequence>
<feature type="transmembrane region" description="Helical" evidence="2">
    <location>
        <begin position="34"/>
        <end position="53"/>
    </location>
</feature>